<keyword evidence="3 8" id="KW-0349">Heme</keyword>
<accession>A0A5R9JI98</accession>
<feature type="domain" description="Cytochrome c" evidence="10">
    <location>
        <begin position="309"/>
        <end position="394"/>
    </location>
</feature>
<evidence type="ECO:0000256" key="6">
    <source>
        <dbReference type="ARBA" id="ARBA00022982"/>
    </source>
</evidence>
<dbReference type="InterPro" id="IPR036909">
    <property type="entry name" value="Cyt_c-like_dom_sf"/>
</dbReference>
<dbReference type="AlphaFoldDB" id="A0A5R9JI98"/>
<name>A0A5R9JI98_9PROT</name>
<reference evidence="11 12" key="1">
    <citation type="submission" date="2019-05" db="EMBL/GenBank/DDBJ databases">
        <authorList>
            <person name="Pankratov T."/>
            <person name="Grouzdev D."/>
        </authorList>
    </citation>
    <scope>NUCLEOTIDE SEQUENCE [LARGE SCALE GENOMIC DNA]</scope>
    <source>
        <strain evidence="11 12">KEBCLARHB70R</strain>
    </source>
</reference>
<protein>
    <submittedName>
        <fullName evidence="11">C-type cytochrome</fullName>
    </submittedName>
</protein>
<keyword evidence="6" id="KW-0249">Electron transport</keyword>
<dbReference type="Pfam" id="PF00034">
    <property type="entry name" value="Cytochrom_C"/>
    <property type="match status" value="2"/>
</dbReference>
<keyword evidence="4" id="KW-0679">Respiratory chain</keyword>
<evidence type="ECO:0000256" key="8">
    <source>
        <dbReference type="PROSITE-ProRule" id="PRU00433"/>
    </source>
</evidence>
<dbReference type="OrthoDB" id="9811281at2"/>
<comment type="caution">
    <text evidence="11">The sequence shown here is derived from an EMBL/GenBank/DDBJ whole genome shotgun (WGS) entry which is preliminary data.</text>
</comment>
<dbReference type="Gene3D" id="1.10.760.10">
    <property type="entry name" value="Cytochrome c-like domain"/>
    <property type="match status" value="2"/>
</dbReference>
<proteinExistence type="predicted"/>
<dbReference type="PANTHER" id="PTHR35008">
    <property type="entry name" value="BLL4482 PROTEIN-RELATED"/>
    <property type="match status" value="1"/>
</dbReference>
<evidence type="ECO:0000256" key="3">
    <source>
        <dbReference type="ARBA" id="ARBA00022617"/>
    </source>
</evidence>
<dbReference type="PROSITE" id="PS51257">
    <property type="entry name" value="PROKAR_LIPOPROTEIN"/>
    <property type="match status" value="1"/>
</dbReference>
<dbReference type="PROSITE" id="PS51007">
    <property type="entry name" value="CYTC"/>
    <property type="match status" value="3"/>
</dbReference>
<keyword evidence="2" id="KW-0813">Transport</keyword>
<keyword evidence="7 8" id="KW-0408">Iron</keyword>
<dbReference type="PANTHER" id="PTHR35008:SF8">
    <property type="entry name" value="ALCOHOL DEHYDROGENASE CYTOCHROME C SUBUNIT"/>
    <property type="match status" value="1"/>
</dbReference>
<evidence type="ECO:0000313" key="11">
    <source>
        <dbReference type="EMBL" id="TLU74048.1"/>
    </source>
</evidence>
<evidence type="ECO:0000256" key="7">
    <source>
        <dbReference type="ARBA" id="ARBA00023004"/>
    </source>
</evidence>
<gene>
    <name evidence="11" type="ORF">FE263_02195</name>
</gene>
<dbReference type="InterPro" id="IPR009056">
    <property type="entry name" value="Cyt_c-like_dom"/>
</dbReference>
<sequence length="524" mass="56714">MTRSDRVASVVGLAAIALLACLPTRSLAQDQPAQVQPSADLIARGKYLTDMGDCVACHAAPGYPKFAGGQYMQMPFGDISTPNITPDKETGIGNYTDAQFIRLMQRGIMPDGSRIYPAMPYPWYAKVPKADLLAIKAYLFTLKPVHAARLPNKIWFPFTIRPAIALWDAFFVPGEEFKPDPSKSDEINRGAYIVEGLEHCGTCHNHWNLLGNTAIAGNVEGGAITRWYAPNLRNDDLTGIGRFSVDDLVSFFKYGHSKSMGTVAGPMSETIDESTMKLTDSDLHAISVYLKSLPVVAAYTPTDGRYRPDAMAAGRQVYLSHCASCHQDNGQGVSERIPALDGNGMVQAAGSQDVVRVVLGGLEARGPYGLMPGVGAAMSDKEIASVSNYVRQAWSNRAPANTTTLLVSLLRKDTHTLLNGSRPDGCPALAENDLAKVLDDSSNGIGALLQQTTEANLLQNANTIISKVRAVAPQIKREDLVNGLAIAYCPIVEKEPGLQESQRIWQLTHFADRVYVQLTTNGAY</sequence>
<dbReference type="InterPro" id="IPR051459">
    <property type="entry name" value="Cytochrome_c-type_DH"/>
</dbReference>
<feature type="chain" id="PRO_5024323321" evidence="9">
    <location>
        <begin position="29"/>
        <end position="524"/>
    </location>
</feature>
<evidence type="ECO:0000256" key="1">
    <source>
        <dbReference type="ARBA" id="ARBA00001926"/>
    </source>
</evidence>
<dbReference type="SUPFAM" id="SSF46626">
    <property type="entry name" value="Cytochrome c"/>
    <property type="match status" value="3"/>
</dbReference>
<dbReference type="EMBL" id="VCDI01000001">
    <property type="protein sequence ID" value="TLU74048.1"/>
    <property type="molecule type" value="Genomic_DNA"/>
</dbReference>
<evidence type="ECO:0000256" key="2">
    <source>
        <dbReference type="ARBA" id="ARBA00022448"/>
    </source>
</evidence>
<dbReference type="PRINTS" id="PR00605">
    <property type="entry name" value="CYTCHROMECIC"/>
</dbReference>
<organism evidence="11 12">
    <name type="scientific">Lichenicoccus roseus</name>
    <dbReference type="NCBI Taxonomy" id="2683649"/>
    <lineage>
        <taxon>Bacteria</taxon>
        <taxon>Pseudomonadati</taxon>
        <taxon>Pseudomonadota</taxon>
        <taxon>Alphaproteobacteria</taxon>
        <taxon>Acetobacterales</taxon>
        <taxon>Acetobacteraceae</taxon>
        <taxon>Lichenicoccus</taxon>
    </lineage>
</organism>
<dbReference type="GO" id="GO:0005506">
    <property type="term" value="F:iron ion binding"/>
    <property type="evidence" value="ECO:0007669"/>
    <property type="project" value="InterPro"/>
</dbReference>
<dbReference type="Proteomes" id="UP000305654">
    <property type="component" value="Unassembled WGS sequence"/>
</dbReference>
<evidence type="ECO:0000256" key="4">
    <source>
        <dbReference type="ARBA" id="ARBA00022660"/>
    </source>
</evidence>
<keyword evidence="5 8" id="KW-0479">Metal-binding</keyword>
<keyword evidence="9" id="KW-0732">Signal</keyword>
<dbReference type="GO" id="GO:0020037">
    <property type="term" value="F:heme binding"/>
    <property type="evidence" value="ECO:0007669"/>
    <property type="project" value="InterPro"/>
</dbReference>
<dbReference type="InterPro" id="IPR008168">
    <property type="entry name" value="Cyt_C_IC"/>
</dbReference>
<dbReference type="RefSeq" id="WP_138324301.1">
    <property type="nucleotide sequence ID" value="NZ_VCDI01000001.1"/>
</dbReference>
<evidence type="ECO:0000313" key="12">
    <source>
        <dbReference type="Proteomes" id="UP000305654"/>
    </source>
</evidence>
<evidence type="ECO:0000256" key="9">
    <source>
        <dbReference type="SAM" id="SignalP"/>
    </source>
</evidence>
<feature type="domain" description="Cytochrome c" evidence="10">
    <location>
        <begin position="40"/>
        <end position="143"/>
    </location>
</feature>
<feature type="domain" description="Cytochrome c" evidence="10">
    <location>
        <begin position="185"/>
        <end position="294"/>
    </location>
</feature>
<evidence type="ECO:0000259" key="10">
    <source>
        <dbReference type="PROSITE" id="PS51007"/>
    </source>
</evidence>
<feature type="signal peptide" evidence="9">
    <location>
        <begin position="1"/>
        <end position="28"/>
    </location>
</feature>
<keyword evidence="12" id="KW-1185">Reference proteome</keyword>
<evidence type="ECO:0000256" key="5">
    <source>
        <dbReference type="ARBA" id="ARBA00022723"/>
    </source>
</evidence>
<dbReference type="GO" id="GO:0009055">
    <property type="term" value="F:electron transfer activity"/>
    <property type="evidence" value="ECO:0007669"/>
    <property type="project" value="InterPro"/>
</dbReference>
<comment type="cofactor">
    <cofactor evidence="1">
        <name>heme c</name>
        <dbReference type="ChEBI" id="CHEBI:61717"/>
    </cofactor>
</comment>